<proteinExistence type="predicted"/>
<organism evidence="2">
    <name type="scientific">Dipodfec virus UA06Rod_17</name>
    <dbReference type="NCBI Taxonomy" id="2929318"/>
    <lineage>
        <taxon>Viruses</taxon>
        <taxon>Monodnaviria</taxon>
        <taxon>Sangervirae</taxon>
        <taxon>Phixviricota</taxon>
        <taxon>Malgrandaviricetes</taxon>
        <taxon>Petitvirales</taxon>
        <taxon>Microviridae</taxon>
    </lineage>
</organism>
<dbReference type="EMBL" id="OM869589">
    <property type="protein sequence ID" value="UPW41392.1"/>
    <property type="molecule type" value="Genomic_DNA"/>
</dbReference>
<feature type="transmembrane region" description="Helical" evidence="1">
    <location>
        <begin position="6"/>
        <end position="28"/>
    </location>
</feature>
<accession>A0A976N1C0</accession>
<sequence length="80" mass="9102">MIIDYIEYICAGCCALFCIVHLVVSLVCHYKQGKKIEKLCDKCGFPLYSDEVHKCLDQTQLLKLIDFVKSLRGDDNGNDN</sequence>
<protein>
    <submittedName>
        <fullName evidence="2">Uncharacterized protein</fullName>
    </submittedName>
</protein>
<name>A0A976N1C0_9VIRU</name>
<keyword evidence="1" id="KW-0812">Transmembrane</keyword>
<keyword evidence="1" id="KW-1133">Transmembrane helix</keyword>
<evidence type="ECO:0000256" key="1">
    <source>
        <dbReference type="SAM" id="Phobius"/>
    </source>
</evidence>
<keyword evidence="1" id="KW-0472">Membrane</keyword>
<evidence type="ECO:0000313" key="2">
    <source>
        <dbReference type="EMBL" id="UPW41392.1"/>
    </source>
</evidence>
<reference evidence="2" key="1">
    <citation type="submission" date="2022-02" db="EMBL/GenBank/DDBJ databases">
        <title>Towards deciphering the DNA virus diversity associated with rodent species in the families Cricetidae and Heteromyidae.</title>
        <authorList>
            <person name="Lund M."/>
            <person name="Larsen B.B."/>
            <person name="Gryseels S."/>
            <person name="Kraberger S."/>
            <person name="Rowsey D.M."/>
            <person name="Steger L."/>
            <person name="Yule K.M."/>
            <person name="Upham N.S."/>
            <person name="Worobey M."/>
            <person name="Van Doorslaer K."/>
            <person name="Varsani A."/>
        </authorList>
    </citation>
    <scope>NUCLEOTIDE SEQUENCE</scope>
    <source>
        <strain evidence="2">UA06Rod_17</strain>
    </source>
</reference>